<evidence type="ECO:0000256" key="1">
    <source>
        <dbReference type="ARBA" id="ARBA00004533"/>
    </source>
</evidence>
<comment type="caution">
    <text evidence="11">The sequence shown here is derived from an EMBL/GenBank/DDBJ whole genome shotgun (WGS) entry which is preliminary data.</text>
</comment>
<evidence type="ECO:0000256" key="4">
    <source>
        <dbReference type="ARBA" id="ARBA00022475"/>
    </source>
</evidence>
<dbReference type="OrthoDB" id="7226260at2"/>
<dbReference type="PANTHER" id="PTHR38831:SF2">
    <property type="entry name" value="TYPE II SECRETION SYSTEM PROTEIN K"/>
    <property type="match status" value="1"/>
</dbReference>
<name>A0A5M6IM86_9PROT</name>
<keyword evidence="5" id="KW-0997">Cell inner membrane</keyword>
<dbReference type="AlphaFoldDB" id="A0A5M6IM86"/>
<evidence type="ECO:0000256" key="6">
    <source>
        <dbReference type="ARBA" id="ARBA00022692"/>
    </source>
</evidence>
<keyword evidence="7" id="KW-0653">Protein transport</keyword>
<keyword evidence="6" id="KW-0812">Transmembrane</keyword>
<evidence type="ECO:0000259" key="10">
    <source>
        <dbReference type="Pfam" id="PF21687"/>
    </source>
</evidence>
<protein>
    <submittedName>
        <fullName evidence="11">General secretion pathway protein GspK</fullName>
    </submittedName>
</protein>
<evidence type="ECO:0000256" key="2">
    <source>
        <dbReference type="ARBA" id="ARBA00007246"/>
    </source>
</evidence>
<dbReference type="RefSeq" id="WP_150043716.1">
    <property type="nucleotide sequence ID" value="NZ_OW485601.1"/>
</dbReference>
<dbReference type="InterPro" id="IPR005628">
    <property type="entry name" value="GspK"/>
</dbReference>
<dbReference type="EMBL" id="VWPK01000051">
    <property type="protein sequence ID" value="KAA5609403.1"/>
    <property type="molecule type" value="Genomic_DNA"/>
</dbReference>
<gene>
    <name evidence="11" type="ORF">F1189_24310</name>
</gene>
<evidence type="ECO:0000313" key="11">
    <source>
        <dbReference type="EMBL" id="KAA5609403.1"/>
    </source>
</evidence>
<dbReference type="InterPro" id="IPR038072">
    <property type="entry name" value="GspK_central_sf"/>
</dbReference>
<dbReference type="PANTHER" id="PTHR38831">
    <property type="entry name" value="TYPE II SECRETION SYSTEM PROTEIN K"/>
    <property type="match status" value="1"/>
</dbReference>
<comment type="subcellular location">
    <subcellularLocation>
        <location evidence="1">Cell inner membrane</location>
    </subcellularLocation>
</comment>
<dbReference type="Gene3D" id="1.10.40.60">
    <property type="entry name" value="EpsJ-like"/>
    <property type="match status" value="1"/>
</dbReference>
<dbReference type="Pfam" id="PF21687">
    <property type="entry name" value="T2SSK_1st"/>
    <property type="match status" value="1"/>
</dbReference>
<feature type="domain" description="T2SS protein K first SAM-like" evidence="10">
    <location>
        <begin position="106"/>
        <end position="192"/>
    </location>
</feature>
<proteinExistence type="inferred from homology"/>
<evidence type="ECO:0000256" key="3">
    <source>
        <dbReference type="ARBA" id="ARBA00022448"/>
    </source>
</evidence>
<dbReference type="GO" id="GO:0009306">
    <property type="term" value="P:protein secretion"/>
    <property type="evidence" value="ECO:0007669"/>
    <property type="project" value="InterPro"/>
</dbReference>
<keyword evidence="12" id="KW-1185">Reference proteome</keyword>
<keyword evidence="3" id="KW-0813">Transport</keyword>
<evidence type="ECO:0000256" key="5">
    <source>
        <dbReference type="ARBA" id="ARBA00022519"/>
    </source>
</evidence>
<dbReference type="Proteomes" id="UP000325255">
    <property type="component" value="Unassembled WGS sequence"/>
</dbReference>
<organism evidence="11 12">
    <name type="scientific">Rhodovastum atsumiense</name>
    <dbReference type="NCBI Taxonomy" id="504468"/>
    <lineage>
        <taxon>Bacteria</taxon>
        <taxon>Pseudomonadati</taxon>
        <taxon>Pseudomonadota</taxon>
        <taxon>Alphaproteobacteria</taxon>
        <taxon>Acetobacterales</taxon>
        <taxon>Acetobacteraceae</taxon>
        <taxon>Rhodovastum</taxon>
    </lineage>
</organism>
<evidence type="ECO:0000313" key="12">
    <source>
        <dbReference type="Proteomes" id="UP000325255"/>
    </source>
</evidence>
<keyword evidence="4" id="KW-1003">Cell membrane</keyword>
<evidence type="ECO:0000256" key="7">
    <source>
        <dbReference type="ARBA" id="ARBA00022927"/>
    </source>
</evidence>
<keyword evidence="8" id="KW-1133">Transmembrane helix</keyword>
<accession>A0A5M6IM86</accession>
<reference evidence="11 12" key="1">
    <citation type="submission" date="2019-09" db="EMBL/GenBank/DDBJ databases">
        <title>Genome sequence of Rhodovastum atsumiense, a diverse member of the Acetobacteraceae family of non-sulfur purple photosynthetic bacteria.</title>
        <authorList>
            <person name="Meyer T."/>
            <person name="Kyndt J."/>
        </authorList>
    </citation>
    <scope>NUCLEOTIDE SEQUENCE [LARGE SCALE GENOMIC DNA]</scope>
    <source>
        <strain evidence="11 12">DSM 21279</strain>
    </source>
</reference>
<sequence length="272" mass="29181">MRRKRPPPRGFALLVVLWTVALLALLGTHVTATARQAASLSLRLRDAAAAGAAADGLVAEAIFRLLDPSPRRWVADGTRRMVRLEGGVAEIRLQDHAGRVNPAYATPQLLAALLRHEGVRDPRATALGTAIVDWAGSGDADASGKSKAARYRAAGKMYGPPNDAFLTPDELGLVLGMTPDVVERLAPHLSVWTGRRVDLGRADPVVARALQDIGAGSTGLLQEPPDGSAPPLVVEILAQAQWREARAMRRVVVRIDPADKDAPRPWRILAWD</sequence>
<comment type="similarity">
    <text evidence="2">Belongs to the GSP K family.</text>
</comment>
<keyword evidence="9" id="KW-0472">Membrane</keyword>
<evidence type="ECO:0000256" key="8">
    <source>
        <dbReference type="ARBA" id="ARBA00022989"/>
    </source>
</evidence>
<dbReference type="GO" id="GO:0005886">
    <property type="term" value="C:plasma membrane"/>
    <property type="evidence" value="ECO:0007669"/>
    <property type="project" value="UniProtKB-SubCell"/>
</dbReference>
<dbReference type="InterPro" id="IPR049031">
    <property type="entry name" value="T2SSK_SAM-like_1st"/>
</dbReference>
<dbReference type="SUPFAM" id="SSF158544">
    <property type="entry name" value="GspK insert domain-like"/>
    <property type="match status" value="1"/>
</dbReference>
<evidence type="ECO:0000256" key="9">
    <source>
        <dbReference type="ARBA" id="ARBA00023136"/>
    </source>
</evidence>